<protein>
    <recommendedName>
        <fullName evidence="3">Fungal N-terminal domain-containing protein</fullName>
    </recommendedName>
</protein>
<reference evidence="1" key="1">
    <citation type="submission" date="2021-07" db="EMBL/GenBank/DDBJ databases">
        <authorList>
            <person name="Branca A.L. A."/>
        </authorList>
    </citation>
    <scope>NUCLEOTIDE SEQUENCE</scope>
</reference>
<name>A0A9W4HBJ7_PENOL</name>
<comment type="caution">
    <text evidence="1">The sequence shown here is derived from an EMBL/GenBank/DDBJ whole genome shotgun (WGS) entry which is preliminary data.</text>
</comment>
<evidence type="ECO:0000313" key="2">
    <source>
        <dbReference type="Proteomes" id="UP001153618"/>
    </source>
</evidence>
<accession>A0A9W4HBJ7</accession>
<dbReference type="OrthoDB" id="1577640at2759"/>
<proteinExistence type="predicted"/>
<sequence length="961" mass="109520">MSDPLSVAGSAVGIISLGLQVCGEIVSYCQAWRGFDEDIQRITEKADGLCMPLKGLREIIEYAQRNSHAEASDLESKTQSLQQAILRLKSATDRCASTGSITPNGIRYQLKKATYPFKKDGLREISTDLDSIQMLLHTTLHIYSIQNLRDMQETISQQMQDINSKIMGQSIPFMAPSRLRQLCDQQSIQQAIEPCLHVTEQNNSLKSLNRAPSRSYQSHGRTDCISRSGLRFASKSEPKSSKEYRYSMYLLGFVFQASLRFDRGAGGISIAPLLHMQPLLSEESSVGCKLLNGHEFLLWLTPDLDDYERSIDLIISRLQKAFDRREASPLDRVWVHSEVSIFDVSLFPYINIRFCPPVDPLEQIAFKMLSFYRPIRDPIWFSHTSRLLNFLLDCGSWIQGNNSQVENVMSLSPNTSFGKEGSLGLRLLELGYPFQLRDPQSLIEKRELRYLISHHYDYVARIIILESESELRYMMESRLVSPNYREDQWSLLGLSFGWPQGLQILLQAGADASGNHIRFVEDTPKGETYESVKLMLEAGCRIEYSAIWECQKVKNGGRIQSLLIQELATRIRKLWDLAQIHLPLHELPNLITHETVTDKSYIFDVHVPETLAKLEAQGTEIGPQIVTPHSDCFIPVSGSCFSHAIFSARTLENFYRHGFRGLNEFDKSGLAPLQRSFCFLLAGETSFWKLELDRIRWLVSRGALVHLTVPGTNASIAHHIGVGATELLIQTVLLHPQQNLNKRFRLWKQALLQGGEGWFLVPSITDQCRCPCSPRGCTTLSVVLRHILRRSKSCDFKAAFSGTDGRELTQFLIEASKMTPAVHEEFIRCLTFDALDLKHACCIETGFDLYPKPKSREEEEIEEIIDEQKLRLIDFEKLVIEFQAKFDEIALPIIEFLEGYWYNRMVEYLRQRDSYDEKHFIGSKRIGVNLIQDEEFSPSGMLSLIGSFNRVVDTEVPSMIE</sequence>
<evidence type="ECO:0000313" key="1">
    <source>
        <dbReference type="EMBL" id="CAG7958813.1"/>
    </source>
</evidence>
<dbReference type="AlphaFoldDB" id="A0A9W4HBJ7"/>
<dbReference type="EMBL" id="CAJVOS010000008">
    <property type="protein sequence ID" value="CAG7958813.1"/>
    <property type="molecule type" value="Genomic_DNA"/>
</dbReference>
<keyword evidence="2" id="KW-1185">Reference proteome</keyword>
<dbReference type="Proteomes" id="UP001153618">
    <property type="component" value="Unassembled WGS sequence"/>
</dbReference>
<organism evidence="1 2">
    <name type="scientific">Penicillium olsonii</name>
    <dbReference type="NCBI Taxonomy" id="99116"/>
    <lineage>
        <taxon>Eukaryota</taxon>
        <taxon>Fungi</taxon>
        <taxon>Dikarya</taxon>
        <taxon>Ascomycota</taxon>
        <taxon>Pezizomycotina</taxon>
        <taxon>Eurotiomycetes</taxon>
        <taxon>Eurotiomycetidae</taxon>
        <taxon>Eurotiales</taxon>
        <taxon>Aspergillaceae</taxon>
        <taxon>Penicillium</taxon>
    </lineage>
</organism>
<evidence type="ECO:0008006" key="3">
    <source>
        <dbReference type="Google" id="ProtNLM"/>
    </source>
</evidence>
<gene>
    <name evidence="1" type="ORF">POLS_LOCUS682</name>
</gene>